<sequence>MSVENAFEMPDPGRNDEYWYNYGYNALDLTVDEYAYDETDFGSYGINDGEVRADETDWDELHLRGRIKVPDGLLEYVLEDDATPGDATRLLVCADCIQTHNRFVAAEPIDVMTGSVEFEATFQRDLLAGTVKLSPVLVRSNAPQNDDNEDFRYGQTPGIRLADGRDVYLHVDSPDDESGSFLEIMSKRFEDPLPEDNVFDLEHSPADDPTFYVNSRIDLLVPALKNRAPHGSKRWTREVLERLIGHPVWIELVLWTAADIQNGECQHGWQRDVVKTLTEHMYDHDDPDETARDLEERISDPERVPMLVEEINESLQEYFDPRSDLENLFEEVL</sequence>
<dbReference type="Proteomes" id="UP000460194">
    <property type="component" value="Unassembled WGS sequence"/>
</dbReference>
<gene>
    <name evidence="1" type="ORF">GLW36_05815</name>
</gene>
<organism evidence="1 2">
    <name type="scientific">Halorubrum distributum</name>
    <dbReference type="NCBI Taxonomy" id="29283"/>
    <lineage>
        <taxon>Archaea</taxon>
        <taxon>Methanobacteriati</taxon>
        <taxon>Methanobacteriota</taxon>
        <taxon>Stenosarchaea group</taxon>
        <taxon>Halobacteria</taxon>
        <taxon>Halobacteriales</taxon>
        <taxon>Haloferacaceae</taxon>
        <taxon>Halorubrum</taxon>
        <taxon>Halorubrum distributum group</taxon>
    </lineage>
</organism>
<comment type="caution">
    <text evidence="1">The sequence shown here is derived from an EMBL/GenBank/DDBJ whole genome shotgun (WGS) entry which is preliminary data.</text>
</comment>
<name>A0A6B1ILY5_9EURY</name>
<proteinExistence type="predicted"/>
<evidence type="ECO:0000313" key="2">
    <source>
        <dbReference type="Proteomes" id="UP000460194"/>
    </source>
</evidence>
<protein>
    <submittedName>
        <fullName evidence="1">Uncharacterized protein</fullName>
    </submittedName>
</protein>
<evidence type="ECO:0000313" key="1">
    <source>
        <dbReference type="EMBL" id="MYL16165.1"/>
    </source>
</evidence>
<dbReference type="RefSeq" id="WP_159368819.1">
    <property type="nucleotide sequence ID" value="NZ_WMEO01000006.1"/>
</dbReference>
<dbReference type="AlphaFoldDB" id="A0A6B1ILY5"/>
<accession>A0A6B1ILY5</accession>
<dbReference type="EMBL" id="WMEO01000006">
    <property type="protein sequence ID" value="MYL16165.1"/>
    <property type="molecule type" value="Genomic_DNA"/>
</dbReference>
<reference evidence="1 2" key="1">
    <citation type="submission" date="2019-11" db="EMBL/GenBank/DDBJ databases">
        <title>Genome sequences of 17 halophilic strains isolated from different environments.</title>
        <authorList>
            <person name="Furrow R.E."/>
        </authorList>
    </citation>
    <scope>NUCLEOTIDE SEQUENCE [LARGE SCALE GENOMIC DNA]</scope>
    <source>
        <strain evidence="1 2">22517_05_Cabo</strain>
    </source>
</reference>